<evidence type="ECO:0000313" key="4">
    <source>
        <dbReference type="Proteomes" id="UP001238450"/>
    </source>
</evidence>
<evidence type="ECO:0000313" key="3">
    <source>
        <dbReference type="EMBL" id="MDQ0416363.1"/>
    </source>
</evidence>
<gene>
    <name evidence="3" type="ORF">J2Z48_000527</name>
</gene>
<protein>
    <submittedName>
        <fullName evidence="3">SAM-dependent MidA family methyltransferase</fullName>
    </submittedName>
</protein>
<dbReference type="AlphaFoldDB" id="A0AAJ1WRI4"/>
<sequence length="373" mass="43019">MNIVECLQEEMVALIREHPNQHISYQQFMNTALYHPKSGYYSQNRVKLGKKGDFYTNAHVGDVYGTVLAKAFLNEVSKWRSSEVSKGSVWQLVEMGSGDGRLMEQVIRALVEFGVSSSEVEIYLVETSSEHRRIQRERLQPISPYSIKWCEKIEEIEPRAYTILYSNELVDAFPVHVLEWDGTQWLEVYVREDAGRWTEELGSCSSEELLYAMQELPVPSKVGQRVEMNLFAKKWLQTLSTWMNAGAIFTIDYGVSMDELYADFRYQGTIRGYCQHQIVSHLPDNVGEVDLTAHVNFDLLKQWGEKYRLETALHQSQSEFLIEQGILELMPPATHDPFSSAEKKRRAIKQLVHPQWMGAAFQVLVQTKYTEST</sequence>
<comment type="caution">
    <text evidence="3">The sequence shown here is derived from an EMBL/GenBank/DDBJ whole genome shotgun (WGS) entry which is preliminary data.</text>
</comment>
<dbReference type="Proteomes" id="UP001238450">
    <property type="component" value="Unassembled WGS sequence"/>
</dbReference>
<name>A0AAJ1WRI4_9BACL</name>
<dbReference type="Gene3D" id="3.40.50.12710">
    <property type="match status" value="1"/>
</dbReference>
<dbReference type="SUPFAM" id="SSF53335">
    <property type="entry name" value="S-adenosyl-L-methionine-dependent methyltransferases"/>
    <property type="match status" value="1"/>
</dbReference>
<keyword evidence="1 3" id="KW-0489">Methyltransferase</keyword>
<evidence type="ECO:0000256" key="2">
    <source>
        <dbReference type="ARBA" id="ARBA00022679"/>
    </source>
</evidence>
<evidence type="ECO:0000256" key="1">
    <source>
        <dbReference type="ARBA" id="ARBA00022603"/>
    </source>
</evidence>
<dbReference type="InterPro" id="IPR038375">
    <property type="entry name" value="NDUFAF7_sf"/>
</dbReference>
<accession>A0AAJ1WRI4</accession>
<proteinExistence type="predicted"/>
<dbReference type="EMBL" id="JAUSUV010000002">
    <property type="protein sequence ID" value="MDQ0416363.1"/>
    <property type="molecule type" value="Genomic_DNA"/>
</dbReference>
<dbReference type="GO" id="GO:0035243">
    <property type="term" value="F:protein-arginine omega-N symmetric methyltransferase activity"/>
    <property type="evidence" value="ECO:0007669"/>
    <property type="project" value="TreeGrafter"/>
</dbReference>
<dbReference type="Pfam" id="PF02636">
    <property type="entry name" value="Methyltransf_28"/>
    <property type="match status" value="1"/>
</dbReference>
<reference evidence="3 4" key="1">
    <citation type="submission" date="2023-07" db="EMBL/GenBank/DDBJ databases">
        <title>Genomic Encyclopedia of Type Strains, Phase IV (KMG-IV): sequencing the most valuable type-strain genomes for metagenomic binning, comparative biology and taxonomic classification.</title>
        <authorList>
            <person name="Goeker M."/>
        </authorList>
    </citation>
    <scope>NUCLEOTIDE SEQUENCE [LARGE SCALE GENOMIC DNA]</scope>
    <source>
        <strain evidence="3 4">DSM 46876</strain>
    </source>
</reference>
<dbReference type="PANTHER" id="PTHR12049:SF7">
    <property type="entry name" value="PROTEIN ARGININE METHYLTRANSFERASE NDUFAF7, MITOCHONDRIAL"/>
    <property type="match status" value="1"/>
</dbReference>
<keyword evidence="4" id="KW-1185">Reference proteome</keyword>
<dbReference type="InterPro" id="IPR029063">
    <property type="entry name" value="SAM-dependent_MTases_sf"/>
</dbReference>
<dbReference type="PANTHER" id="PTHR12049">
    <property type="entry name" value="PROTEIN ARGININE METHYLTRANSFERASE NDUFAF7, MITOCHONDRIAL"/>
    <property type="match status" value="1"/>
</dbReference>
<dbReference type="InterPro" id="IPR003788">
    <property type="entry name" value="NDUFAF7"/>
</dbReference>
<dbReference type="GO" id="GO:0032259">
    <property type="term" value="P:methylation"/>
    <property type="evidence" value="ECO:0007669"/>
    <property type="project" value="UniProtKB-KW"/>
</dbReference>
<keyword evidence="2" id="KW-0808">Transferase</keyword>
<organism evidence="3 4">
    <name type="scientific">Croceifilum oryzae</name>
    <dbReference type="NCBI Taxonomy" id="1553429"/>
    <lineage>
        <taxon>Bacteria</taxon>
        <taxon>Bacillati</taxon>
        <taxon>Bacillota</taxon>
        <taxon>Bacilli</taxon>
        <taxon>Bacillales</taxon>
        <taxon>Thermoactinomycetaceae</taxon>
        <taxon>Croceifilum</taxon>
    </lineage>
</organism>
<dbReference type="RefSeq" id="WP_307250748.1">
    <property type="nucleotide sequence ID" value="NZ_JAUSUV010000002.1"/>
</dbReference>